<dbReference type="AlphaFoldDB" id="A0A067BM20"/>
<gene>
    <name evidence="2" type="ORF">SPRG_22352</name>
</gene>
<sequence length="397" mass="42235">MLATSATAVSCTADQDTEITNFLAAHVSTSCIASRPSWKSSMTFADGLDDDQYLMCRPPCKADLQSLTSSIPECVNDAGTFTKVAQLNQLCTDMTRPTTNGVMALCGSATCSAFINAMANLMPNCVDTYGDNTMDEFRHRYGCMPAAVGTNCSMVDMAVKHDAYNAYLWYNCSSFLNASYLAMFSDLEYSLSLIKTPEDAPSGFCTSACPANYLWMKKTLPSCTYIYGGEMLSDPSPLYRICPNLKPAPSSAPTRAPTRAPIRTPTRAPTPAPTPAPALTCPLRGSYRATGMRMDLATSGDFTESHDGSGSTCSTTGTYAVSGPMATFTVSTVTGVCSSVFTPYAKHSVPISFSTDCNQLTLSYTGTTSTLQRTSNAETAATSAMLLLGVFLAWGAL</sequence>
<name>A0A067BM20_SAPPC</name>
<evidence type="ECO:0000313" key="2">
    <source>
        <dbReference type="EMBL" id="KDO19539.1"/>
    </source>
</evidence>
<accession>A0A067BM20</accession>
<feature type="compositionally biased region" description="Low complexity" evidence="1">
    <location>
        <begin position="249"/>
        <end position="267"/>
    </location>
</feature>
<feature type="region of interest" description="Disordered" evidence="1">
    <location>
        <begin position="249"/>
        <end position="279"/>
    </location>
</feature>
<reference evidence="2 3" key="1">
    <citation type="journal article" date="2013" name="PLoS Genet.">
        <title>Distinctive expansion of potential virulence genes in the genome of the oomycete fish pathogen Saprolegnia parasitica.</title>
        <authorList>
            <person name="Jiang R.H."/>
            <person name="de Bruijn I."/>
            <person name="Haas B.J."/>
            <person name="Belmonte R."/>
            <person name="Lobach L."/>
            <person name="Christie J."/>
            <person name="van den Ackerveken G."/>
            <person name="Bottin A."/>
            <person name="Bulone V."/>
            <person name="Diaz-Moreno S.M."/>
            <person name="Dumas B."/>
            <person name="Fan L."/>
            <person name="Gaulin E."/>
            <person name="Govers F."/>
            <person name="Grenville-Briggs L.J."/>
            <person name="Horner N.R."/>
            <person name="Levin J.Z."/>
            <person name="Mammella M."/>
            <person name="Meijer H.J."/>
            <person name="Morris P."/>
            <person name="Nusbaum C."/>
            <person name="Oome S."/>
            <person name="Phillips A.J."/>
            <person name="van Rooyen D."/>
            <person name="Rzeszutek E."/>
            <person name="Saraiva M."/>
            <person name="Secombes C.J."/>
            <person name="Seidl M.F."/>
            <person name="Snel B."/>
            <person name="Stassen J.H."/>
            <person name="Sykes S."/>
            <person name="Tripathy S."/>
            <person name="van den Berg H."/>
            <person name="Vega-Arreguin J.C."/>
            <person name="Wawra S."/>
            <person name="Young S.K."/>
            <person name="Zeng Q."/>
            <person name="Dieguez-Uribeondo J."/>
            <person name="Russ C."/>
            <person name="Tyler B.M."/>
            <person name="van West P."/>
        </authorList>
    </citation>
    <scope>NUCLEOTIDE SEQUENCE [LARGE SCALE GENOMIC DNA]</scope>
    <source>
        <strain evidence="2 3">CBS 223.65</strain>
    </source>
</reference>
<dbReference type="EMBL" id="KK583346">
    <property type="protein sequence ID" value="KDO19539.1"/>
    <property type="molecule type" value="Genomic_DNA"/>
</dbReference>
<organism evidence="2 3">
    <name type="scientific">Saprolegnia parasitica (strain CBS 223.65)</name>
    <dbReference type="NCBI Taxonomy" id="695850"/>
    <lineage>
        <taxon>Eukaryota</taxon>
        <taxon>Sar</taxon>
        <taxon>Stramenopiles</taxon>
        <taxon>Oomycota</taxon>
        <taxon>Saprolegniomycetes</taxon>
        <taxon>Saprolegniales</taxon>
        <taxon>Saprolegniaceae</taxon>
        <taxon>Saprolegnia</taxon>
    </lineage>
</organism>
<protein>
    <submittedName>
        <fullName evidence="2">Uncharacterized protein</fullName>
    </submittedName>
</protein>
<dbReference type="KEGG" id="spar:SPRG_22352"/>
<dbReference type="GeneID" id="24142735"/>
<keyword evidence="3" id="KW-1185">Reference proteome</keyword>
<dbReference type="RefSeq" id="XP_012209766.1">
    <property type="nucleotide sequence ID" value="XM_012354376.1"/>
</dbReference>
<proteinExistence type="predicted"/>
<evidence type="ECO:0000313" key="3">
    <source>
        <dbReference type="Proteomes" id="UP000030745"/>
    </source>
</evidence>
<evidence type="ECO:0000256" key="1">
    <source>
        <dbReference type="SAM" id="MobiDB-lite"/>
    </source>
</evidence>
<dbReference type="Proteomes" id="UP000030745">
    <property type="component" value="Unassembled WGS sequence"/>
</dbReference>
<dbReference type="VEuPathDB" id="FungiDB:SPRG_22352"/>